<dbReference type="CDD" id="cd05233">
    <property type="entry name" value="SDR_c"/>
    <property type="match status" value="1"/>
</dbReference>
<dbReference type="SUPFAM" id="SSF51735">
    <property type="entry name" value="NAD(P)-binding Rossmann-fold domains"/>
    <property type="match status" value="1"/>
</dbReference>
<dbReference type="InterPro" id="IPR057326">
    <property type="entry name" value="KR_dom"/>
</dbReference>
<reference evidence="6 7" key="1">
    <citation type="submission" date="2023-01" db="EMBL/GenBank/DDBJ databases">
        <title>Analysis of 21 Apiospora genomes using comparative genomics revels a genus with tremendous synthesis potential of carbohydrate active enzymes and secondary metabolites.</title>
        <authorList>
            <person name="Sorensen T."/>
        </authorList>
    </citation>
    <scope>NUCLEOTIDE SEQUENCE [LARGE SCALE GENOMIC DNA]</scope>
    <source>
        <strain evidence="6 7">CBS 83171</strain>
    </source>
</reference>
<accession>A0ABR1U3H8</accession>
<name>A0ABR1U3H8_9PEZI</name>
<dbReference type="PROSITE" id="PS00061">
    <property type="entry name" value="ADH_SHORT"/>
    <property type="match status" value="1"/>
</dbReference>
<dbReference type="Proteomes" id="UP001446871">
    <property type="component" value="Unassembled WGS sequence"/>
</dbReference>
<dbReference type="PRINTS" id="PR00081">
    <property type="entry name" value="GDHRDH"/>
</dbReference>
<evidence type="ECO:0000259" key="5">
    <source>
        <dbReference type="SMART" id="SM00822"/>
    </source>
</evidence>
<keyword evidence="3" id="KW-0560">Oxidoreductase</keyword>
<keyword evidence="2" id="KW-0521">NADP</keyword>
<evidence type="ECO:0000313" key="7">
    <source>
        <dbReference type="Proteomes" id="UP001446871"/>
    </source>
</evidence>
<dbReference type="Pfam" id="PF13561">
    <property type="entry name" value="adh_short_C2"/>
    <property type="match status" value="1"/>
</dbReference>
<feature type="domain" description="Ketoreductase" evidence="5">
    <location>
        <begin position="16"/>
        <end position="211"/>
    </location>
</feature>
<protein>
    <submittedName>
        <fullName evidence="6">2-5-dichloro-2-5-cyclohexadiene-1-4-diol dehydrogenase</fullName>
    </submittedName>
</protein>
<comment type="similarity">
    <text evidence="1">Belongs to the short-chain dehydrogenases/reductases (SDR) family.</text>
</comment>
<dbReference type="EMBL" id="JAQQWM010000008">
    <property type="protein sequence ID" value="KAK8053257.1"/>
    <property type="molecule type" value="Genomic_DNA"/>
</dbReference>
<evidence type="ECO:0000256" key="4">
    <source>
        <dbReference type="ARBA" id="ARBA00023027"/>
    </source>
</evidence>
<dbReference type="PANTHER" id="PTHR24321:SF8">
    <property type="entry name" value="ESTRADIOL 17-BETA-DEHYDROGENASE 8-RELATED"/>
    <property type="match status" value="1"/>
</dbReference>
<evidence type="ECO:0000256" key="1">
    <source>
        <dbReference type="ARBA" id="ARBA00006484"/>
    </source>
</evidence>
<comment type="caution">
    <text evidence="6">The sequence shown here is derived from an EMBL/GenBank/DDBJ whole genome shotgun (WGS) entry which is preliminary data.</text>
</comment>
<evidence type="ECO:0000313" key="6">
    <source>
        <dbReference type="EMBL" id="KAK8053257.1"/>
    </source>
</evidence>
<dbReference type="InterPro" id="IPR020904">
    <property type="entry name" value="Sc_DH/Rdtase_CS"/>
</dbReference>
<keyword evidence="7" id="KW-1185">Reference proteome</keyword>
<dbReference type="Gene3D" id="3.40.50.720">
    <property type="entry name" value="NAD(P)-binding Rossmann-like Domain"/>
    <property type="match status" value="1"/>
</dbReference>
<dbReference type="InterPro" id="IPR002347">
    <property type="entry name" value="SDR_fam"/>
</dbReference>
<gene>
    <name evidence="6" type="ORF">PG996_012558</name>
</gene>
<dbReference type="InterPro" id="IPR036291">
    <property type="entry name" value="NAD(P)-bd_dom_sf"/>
</dbReference>
<keyword evidence="4" id="KW-0520">NAD</keyword>
<organism evidence="6 7">
    <name type="scientific">Apiospora saccharicola</name>
    <dbReference type="NCBI Taxonomy" id="335842"/>
    <lineage>
        <taxon>Eukaryota</taxon>
        <taxon>Fungi</taxon>
        <taxon>Dikarya</taxon>
        <taxon>Ascomycota</taxon>
        <taxon>Pezizomycotina</taxon>
        <taxon>Sordariomycetes</taxon>
        <taxon>Xylariomycetidae</taxon>
        <taxon>Amphisphaeriales</taxon>
        <taxon>Apiosporaceae</taxon>
        <taxon>Apiospora</taxon>
    </lineage>
</organism>
<proteinExistence type="inferred from homology"/>
<sequence length="255" mass="26975">METLPAPLPAQRLLGKTVLITGAGGTIGLETATRMLQEGANLSLVDISIEAMNRAMNKLSEVLGQQVDDVSLRILPTIADCTDEADVEAFTDNTFQRFGRLDCAFLNAGRSYSSRSIFDTKVEDYDELMRINVRSAFLGLKHSAHVMRDAGHGGGSIVLTSSTAGLRAAPGLVVYSGAKFALRGLALTAAAELGLLGIRVNTIHPSGIEELRRAMPLGRFAKVDDVAGVAAFLASDDAKFLTGGFIKIDGGCVSF</sequence>
<dbReference type="SMART" id="SM00822">
    <property type="entry name" value="PKS_KR"/>
    <property type="match status" value="1"/>
</dbReference>
<evidence type="ECO:0000256" key="3">
    <source>
        <dbReference type="ARBA" id="ARBA00023002"/>
    </source>
</evidence>
<evidence type="ECO:0000256" key="2">
    <source>
        <dbReference type="ARBA" id="ARBA00022857"/>
    </source>
</evidence>
<dbReference type="PANTHER" id="PTHR24321">
    <property type="entry name" value="DEHYDROGENASES, SHORT CHAIN"/>
    <property type="match status" value="1"/>
</dbReference>